<dbReference type="EMBL" id="NHNI01000001">
    <property type="protein sequence ID" value="OZY87244.1"/>
    <property type="molecule type" value="Genomic_DNA"/>
</dbReference>
<keyword evidence="6 13" id="KW-0812">Transmembrane</keyword>
<keyword evidence="9 13" id="KW-1133">Transmembrane helix</keyword>
<evidence type="ECO:0000313" key="16">
    <source>
        <dbReference type="Proteomes" id="UP000216101"/>
    </source>
</evidence>
<evidence type="ECO:0000259" key="14">
    <source>
        <dbReference type="Pfam" id="PF01292"/>
    </source>
</evidence>
<proteinExistence type="inferred from homology"/>
<keyword evidence="7" id="KW-0479">Metal-binding</keyword>
<dbReference type="GO" id="GO:0046872">
    <property type="term" value="F:metal ion binding"/>
    <property type="evidence" value="ECO:0007669"/>
    <property type="project" value="UniProtKB-KW"/>
</dbReference>
<feature type="transmembrane region" description="Helical" evidence="13">
    <location>
        <begin position="48"/>
        <end position="68"/>
    </location>
</feature>
<evidence type="ECO:0000256" key="3">
    <source>
        <dbReference type="ARBA" id="ARBA00022448"/>
    </source>
</evidence>
<dbReference type="GO" id="GO:0009055">
    <property type="term" value="F:electron transfer activity"/>
    <property type="evidence" value="ECO:0007669"/>
    <property type="project" value="InterPro"/>
</dbReference>
<dbReference type="RefSeq" id="WP_094984701.1">
    <property type="nucleotide sequence ID" value="NZ_NHNI01000001.1"/>
</dbReference>
<gene>
    <name evidence="15" type="ORF">CBP51_09765</name>
</gene>
<dbReference type="PANTHER" id="PTHR30529">
    <property type="entry name" value="CYTOCHROME B561"/>
    <property type="match status" value="1"/>
</dbReference>
<evidence type="ECO:0000256" key="11">
    <source>
        <dbReference type="ARBA" id="ARBA00023136"/>
    </source>
</evidence>
<comment type="similarity">
    <text evidence="12">Belongs to the cytochrome b561 family.</text>
</comment>
<evidence type="ECO:0000256" key="8">
    <source>
        <dbReference type="ARBA" id="ARBA00022982"/>
    </source>
</evidence>
<evidence type="ECO:0000256" key="10">
    <source>
        <dbReference type="ARBA" id="ARBA00023004"/>
    </source>
</evidence>
<dbReference type="InterPro" id="IPR011577">
    <property type="entry name" value="Cyt_b561_bac/Ni-Hgenase"/>
</dbReference>
<dbReference type="SUPFAM" id="SSF81342">
    <property type="entry name" value="Transmembrane di-heme cytochromes"/>
    <property type="match status" value="1"/>
</dbReference>
<accession>A0A266QBI4</accession>
<dbReference type="GO" id="GO:0022904">
    <property type="term" value="P:respiratory electron transport chain"/>
    <property type="evidence" value="ECO:0007669"/>
    <property type="project" value="InterPro"/>
</dbReference>
<evidence type="ECO:0000256" key="12">
    <source>
        <dbReference type="ARBA" id="ARBA00037975"/>
    </source>
</evidence>
<keyword evidence="11 13" id="KW-0472">Membrane</keyword>
<keyword evidence="8" id="KW-0249">Electron transport</keyword>
<evidence type="ECO:0000313" key="15">
    <source>
        <dbReference type="EMBL" id="OZY87244.1"/>
    </source>
</evidence>
<feature type="domain" description="Cytochrome b561 bacterial/Ni-hydrogenase" evidence="14">
    <location>
        <begin position="9"/>
        <end position="178"/>
    </location>
</feature>
<keyword evidence="4" id="KW-1003">Cell membrane</keyword>
<sequence length="182" mass="20229">MLKDSSAGYGLISILIHWLSALLILFLFGLGIYMTGLGYYDDWYHKGPALHISLGLIVLLLMLVRVTWRILNPTPTALGNQRVQLLGATLVKWGLYLAIFVVLVSGYLITTAEGKPASLFDWIYFPSFATLSAQQVDLAGELHEYVAWGIIGLVVLHVAGALVHHFVVRDRTLVRMLKPVKK</sequence>
<protein>
    <submittedName>
        <fullName evidence="15">Cytochrome B</fullName>
    </submittedName>
</protein>
<dbReference type="InterPro" id="IPR052168">
    <property type="entry name" value="Cytochrome_b561_oxidase"/>
</dbReference>
<name>A0A266QBI4_9GAMM</name>
<evidence type="ECO:0000256" key="6">
    <source>
        <dbReference type="ARBA" id="ARBA00022692"/>
    </source>
</evidence>
<dbReference type="GO" id="GO:0005886">
    <property type="term" value="C:plasma membrane"/>
    <property type="evidence" value="ECO:0007669"/>
    <property type="project" value="UniProtKB-SubCell"/>
</dbReference>
<evidence type="ECO:0000256" key="13">
    <source>
        <dbReference type="SAM" id="Phobius"/>
    </source>
</evidence>
<evidence type="ECO:0000256" key="4">
    <source>
        <dbReference type="ARBA" id="ARBA00022475"/>
    </source>
</evidence>
<evidence type="ECO:0000256" key="1">
    <source>
        <dbReference type="ARBA" id="ARBA00001970"/>
    </source>
</evidence>
<dbReference type="AlphaFoldDB" id="A0A266QBI4"/>
<comment type="subcellular location">
    <subcellularLocation>
        <location evidence="2">Cell membrane</location>
        <topology evidence="2">Multi-pass membrane protein</topology>
    </subcellularLocation>
</comment>
<evidence type="ECO:0000256" key="2">
    <source>
        <dbReference type="ARBA" id="ARBA00004651"/>
    </source>
</evidence>
<organism evidence="15 16">
    <name type="scientific">Cellvibrio mixtus</name>
    <dbReference type="NCBI Taxonomy" id="39650"/>
    <lineage>
        <taxon>Bacteria</taxon>
        <taxon>Pseudomonadati</taxon>
        <taxon>Pseudomonadota</taxon>
        <taxon>Gammaproteobacteria</taxon>
        <taxon>Cellvibrionales</taxon>
        <taxon>Cellvibrionaceae</taxon>
        <taxon>Cellvibrio</taxon>
    </lineage>
</organism>
<feature type="transmembrane region" description="Helical" evidence="13">
    <location>
        <begin position="12"/>
        <end position="36"/>
    </location>
</feature>
<feature type="transmembrane region" description="Helical" evidence="13">
    <location>
        <begin position="89"/>
        <end position="109"/>
    </location>
</feature>
<dbReference type="GO" id="GO:0020037">
    <property type="term" value="F:heme binding"/>
    <property type="evidence" value="ECO:0007669"/>
    <property type="project" value="TreeGrafter"/>
</dbReference>
<dbReference type="InterPro" id="IPR016174">
    <property type="entry name" value="Di-haem_cyt_TM"/>
</dbReference>
<comment type="caution">
    <text evidence="15">The sequence shown here is derived from an EMBL/GenBank/DDBJ whole genome shotgun (WGS) entry which is preliminary data.</text>
</comment>
<keyword evidence="10" id="KW-0408">Iron</keyword>
<evidence type="ECO:0000256" key="9">
    <source>
        <dbReference type="ARBA" id="ARBA00022989"/>
    </source>
</evidence>
<keyword evidence="16" id="KW-1185">Reference proteome</keyword>
<dbReference type="PANTHER" id="PTHR30529:SF1">
    <property type="entry name" value="CYTOCHROME B561 HOMOLOG 2"/>
    <property type="match status" value="1"/>
</dbReference>
<evidence type="ECO:0000256" key="7">
    <source>
        <dbReference type="ARBA" id="ARBA00022723"/>
    </source>
</evidence>
<feature type="transmembrane region" description="Helical" evidence="13">
    <location>
        <begin position="145"/>
        <end position="168"/>
    </location>
</feature>
<evidence type="ECO:0000256" key="5">
    <source>
        <dbReference type="ARBA" id="ARBA00022617"/>
    </source>
</evidence>
<dbReference type="Proteomes" id="UP000216101">
    <property type="component" value="Unassembled WGS sequence"/>
</dbReference>
<reference evidence="16" key="1">
    <citation type="submission" date="2017-05" db="EMBL/GenBank/DDBJ databases">
        <authorList>
            <person name="Barney B.M."/>
        </authorList>
    </citation>
    <scope>NUCLEOTIDE SEQUENCE [LARGE SCALE GENOMIC DNA]</scope>
    <source>
        <strain evidence="16">PSBB022</strain>
    </source>
</reference>
<comment type="cofactor">
    <cofactor evidence="1">
        <name>heme b</name>
        <dbReference type="ChEBI" id="CHEBI:60344"/>
    </cofactor>
</comment>
<keyword evidence="5" id="KW-0349">Heme</keyword>
<keyword evidence="3" id="KW-0813">Transport</keyword>
<dbReference type="Gene3D" id="1.20.950.20">
    <property type="entry name" value="Transmembrane di-heme cytochromes, Chain C"/>
    <property type="match status" value="2"/>
</dbReference>
<dbReference type="Pfam" id="PF01292">
    <property type="entry name" value="Ni_hydr_CYTB"/>
    <property type="match status" value="1"/>
</dbReference>